<protein>
    <recommendedName>
        <fullName evidence="3">Carboxylesterase type B domain-containing protein</fullName>
    </recommendedName>
</protein>
<feature type="chain" id="PRO_5044792858" description="Carboxylesterase type B domain-containing protein" evidence="2">
    <location>
        <begin position="17"/>
        <end position="80"/>
    </location>
</feature>
<dbReference type="SUPFAM" id="SSF53474">
    <property type="entry name" value="alpha/beta-Hydrolases"/>
    <property type="match status" value="1"/>
</dbReference>
<feature type="signal peptide" evidence="2">
    <location>
        <begin position="1"/>
        <end position="16"/>
    </location>
</feature>
<dbReference type="Proteomes" id="UP001519460">
    <property type="component" value="Unassembled WGS sequence"/>
</dbReference>
<reference evidence="4 5" key="1">
    <citation type="journal article" date="2023" name="Sci. Data">
        <title>Genome assembly of the Korean intertidal mud-creeper Batillaria attramentaria.</title>
        <authorList>
            <person name="Patra A.K."/>
            <person name="Ho P.T."/>
            <person name="Jun S."/>
            <person name="Lee S.J."/>
            <person name="Kim Y."/>
            <person name="Won Y.J."/>
        </authorList>
    </citation>
    <scope>NUCLEOTIDE SEQUENCE [LARGE SCALE GENOMIC DNA]</scope>
    <source>
        <strain evidence="4">Wonlab-2016</strain>
    </source>
</reference>
<keyword evidence="2" id="KW-0732">Signal</keyword>
<evidence type="ECO:0000313" key="5">
    <source>
        <dbReference type="Proteomes" id="UP001519460"/>
    </source>
</evidence>
<proteinExistence type="predicted"/>
<dbReference type="EMBL" id="JACVVK020000196">
    <property type="protein sequence ID" value="KAK7485293.1"/>
    <property type="molecule type" value="Genomic_DNA"/>
</dbReference>
<evidence type="ECO:0000313" key="4">
    <source>
        <dbReference type="EMBL" id="KAK7485293.1"/>
    </source>
</evidence>
<feature type="transmembrane region" description="Helical" evidence="1">
    <location>
        <begin position="6"/>
        <end position="30"/>
    </location>
</feature>
<sequence>MEGVHYVLLWVALCLADFFLYPGGGFVPWVEGYRPGPVRQTIYGQVRGVVKTLHYLDDKEVERYLGVPFAKPPVGELRFE</sequence>
<keyword evidence="1" id="KW-0812">Transmembrane</keyword>
<name>A0ABD0KDW5_9CAEN</name>
<evidence type="ECO:0000259" key="3">
    <source>
        <dbReference type="Pfam" id="PF00135"/>
    </source>
</evidence>
<feature type="domain" description="Carboxylesterase type B" evidence="3">
    <location>
        <begin position="37"/>
        <end position="80"/>
    </location>
</feature>
<keyword evidence="5" id="KW-1185">Reference proteome</keyword>
<comment type="caution">
    <text evidence="4">The sequence shown here is derived from an EMBL/GenBank/DDBJ whole genome shotgun (WGS) entry which is preliminary data.</text>
</comment>
<dbReference type="Pfam" id="PF00135">
    <property type="entry name" value="COesterase"/>
    <property type="match status" value="1"/>
</dbReference>
<keyword evidence="1" id="KW-0472">Membrane</keyword>
<dbReference type="AlphaFoldDB" id="A0ABD0KDW5"/>
<dbReference type="InterPro" id="IPR029058">
    <property type="entry name" value="AB_hydrolase_fold"/>
</dbReference>
<gene>
    <name evidence="4" type="ORF">BaRGS_00023392</name>
</gene>
<dbReference type="InterPro" id="IPR002018">
    <property type="entry name" value="CarbesteraseB"/>
</dbReference>
<accession>A0ABD0KDW5</accession>
<evidence type="ECO:0000256" key="2">
    <source>
        <dbReference type="SAM" id="SignalP"/>
    </source>
</evidence>
<keyword evidence="1" id="KW-1133">Transmembrane helix</keyword>
<feature type="non-terminal residue" evidence="4">
    <location>
        <position position="80"/>
    </location>
</feature>
<evidence type="ECO:0000256" key="1">
    <source>
        <dbReference type="SAM" id="Phobius"/>
    </source>
</evidence>
<organism evidence="4 5">
    <name type="scientific">Batillaria attramentaria</name>
    <dbReference type="NCBI Taxonomy" id="370345"/>
    <lineage>
        <taxon>Eukaryota</taxon>
        <taxon>Metazoa</taxon>
        <taxon>Spiralia</taxon>
        <taxon>Lophotrochozoa</taxon>
        <taxon>Mollusca</taxon>
        <taxon>Gastropoda</taxon>
        <taxon>Caenogastropoda</taxon>
        <taxon>Sorbeoconcha</taxon>
        <taxon>Cerithioidea</taxon>
        <taxon>Batillariidae</taxon>
        <taxon>Batillaria</taxon>
    </lineage>
</organism>
<dbReference type="Gene3D" id="3.40.50.1820">
    <property type="entry name" value="alpha/beta hydrolase"/>
    <property type="match status" value="1"/>
</dbReference>